<evidence type="ECO:0000313" key="2">
    <source>
        <dbReference type="Proteomes" id="UP000295075"/>
    </source>
</evidence>
<dbReference type="OrthoDB" id="5081882at2"/>
<comment type="caution">
    <text evidence="1">The sequence shown here is derived from an EMBL/GenBank/DDBJ whole genome shotgun (WGS) entry which is preliminary data.</text>
</comment>
<dbReference type="AlphaFoldDB" id="A0A4R4PJP0"/>
<gene>
    <name evidence="1" type="ORF">E1261_31685</name>
</gene>
<reference evidence="1 2" key="1">
    <citation type="submission" date="2019-03" db="EMBL/GenBank/DDBJ databases">
        <title>Draft genome sequences of novel Actinobacteria.</title>
        <authorList>
            <person name="Sahin N."/>
            <person name="Ay H."/>
            <person name="Saygin H."/>
        </authorList>
    </citation>
    <scope>NUCLEOTIDE SEQUENCE [LARGE SCALE GENOMIC DNA]</scope>
    <source>
        <strain evidence="1 2">JCM 30547</strain>
    </source>
</reference>
<name>A0A4R4PJP0_9ACTN</name>
<dbReference type="Gene3D" id="3.40.50.620">
    <property type="entry name" value="HUPs"/>
    <property type="match status" value="1"/>
</dbReference>
<proteinExistence type="predicted"/>
<dbReference type="InterPro" id="IPR014729">
    <property type="entry name" value="Rossmann-like_a/b/a_fold"/>
</dbReference>
<evidence type="ECO:0000313" key="1">
    <source>
        <dbReference type="EMBL" id="TDC22153.1"/>
    </source>
</evidence>
<organism evidence="1 2">
    <name type="scientific">Kribbella albertanoniae</name>
    <dbReference type="NCBI Taxonomy" id="1266829"/>
    <lineage>
        <taxon>Bacteria</taxon>
        <taxon>Bacillati</taxon>
        <taxon>Actinomycetota</taxon>
        <taxon>Actinomycetes</taxon>
        <taxon>Propionibacteriales</taxon>
        <taxon>Kribbellaceae</taxon>
        <taxon>Kribbella</taxon>
    </lineage>
</organism>
<keyword evidence="2" id="KW-1185">Reference proteome</keyword>
<protein>
    <submittedName>
        <fullName evidence="1">Phosphoadenosine phosphosulfate reductase</fullName>
    </submittedName>
</protein>
<dbReference type="RefSeq" id="WP_132413069.1">
    <property type="nucleotide sequence ID" value="NZ_SMKA01000198.1"/>
</dbReference>
<dbReference type="EMBL" id="SMKA01000198">
    <property type="protein sequence ID" value="TDC22153.1"/>
    <property type="molecule type" value="Genomic_DNA"/>
</dbReference>
<sequence length="273" mass="31763">MTDLWDAVPEAGSGHDLEPGWLGWVSDERPIGPDGTWLPSAGLCEWVREETDHVLLGFSAGKDSIATWHRLLEYWPAENIHPYHLYLSPHIGFVNRSLDYYEREFNRPIVRLPNRSVFRFLNDGVFQPPSNLPVIWGANFPDFSYPDIYELLTEDLGLEEEMPWVAHGVRAADSPMRRMLLNKHGPWRPNERVFYPIHDYYVADVRRVLTETGTKLPVDYRLFGRSFDGLDHRFTKPIHDTFPEDYRALEALYPLVGLDSWRRGESEPPDERS</sequence>
<accession>A0A4R4PJP0</accession>
<dbReference type="Proteomes" id="UP000295075">
    <property type="component" value="Unassembled WGS sequence"/>
</dbReference>
<dbReference type="SUPFAM" id="SSF52402">
    <property type="entry name" value="Adenine nucleotide alpha hydrolases-like"/>
    <property type="match status" value="1"/>
</dbReference>